<reference evidence="2 3" key="1">
    <citation type="submission" date="2020-01" db="EMBL/GenBank/DDBJ databases">
        <title>Herbidospora sp. NEAU-GS84 nov., a novel actinomycete isolated from soil.</title>
        <authorList>
            <person name="Han L."/>
        </authorList>
    </citation>
    <scope>NUCLEOTIDE SEQUENCE [LARGE SCALE GENOMIC DNA]</scope>
    <source>
        <strain evidence="2 3">NEAU-GS84</strain>
    </source>
</reference>
<evidence type="ECO:0000313" key="3">
    <source>
        <dbReference type="Proteomes" id="UP000479526"/>
    </source>
</evidence>
<comment type="caution">
    <text evidence="2">The sequence shown here is derived from an EMBL/GenBank/DDBJ whole genome shotgun (WGS) entry which is preliminary data.</text>
</comment>
<gene>
    <name evidence="2" type="ORF">GT755_18440</name>
</gene>
<keyword evidence="3" id="KW-1185">Reference proteome</keyword>
<accession>A0A7C9JFC1</accession>
<keyword evidence="1" id="KW-0732">Signal</keyword>
<proteinExistence type="predicted"/>
<dbReference type="RefSeq" id="WP_161480922.1">
    <property type="nucleotide sequence ID" value="NZ_WXEW01000005.1"/>
</dbReference>
<name>A0A7C9JFC1_9ACTN</name>
<evidence type="ECO:0000313" key="2">
    <source>
        <dbReference type="EMBL" id="NAS23663.1"/>
    </source>
</evidence>
<feature type="signal peptide" evidence="1">
    <location>
        <begin position="1"/>
        <end position="21"/>
    </location>
</feature>
<evidence type="ECO:0000256" key="1">
    <source>
        <dbReference type="SAM" id="SignalP"/>
    </source>
</evidence>
<dbReference type="Gene3D" id="2.50.20.20">
    <property type="match status" value="1"/>
</dbReference>
<protein>
    <recommendedName>
        <fullName evidence="4">DUF2092 domain-containing protein</fullName>
    </recommendedName>
</protein>
<evidence type="ECO:0008006" key="4">
    <source>
        <dbReference type="Google" id="ProtNLM"/>
    </source>
</evidence>
<feature type="chain" id="PRO_5038840982" description="DUF2092 domain-containing protein" evidence="1">
    <location>
        <begin position="22"/>
        <end position="278"/>
    </location>
</feature>
<dbReference type="EMBL" id="WXEW01000005">
    <property type="protein sequence ID" value="NAS23663.1"/>
    <property type="molecule type" value="Genomic_DNA"/>
</dbReference>
<dbReference type="AlphaFoldDB" id="A0A7C9JFC1"/>
<organism evidence="2 3">
    <name type="scientific">Herbidospora solisilvae</name>
    <dbReference type="NCBI Taxonomy" id="2696284"/>
    <lineage>
        <taxon>Bacteria</taxon>
        <taxon>Bacillati</taxon>
        <taxon>Actinomycetota</taxon>
        <taxon>Actinomycetes</taxon>
        <taxon>Streptosporangiales</taxon>
        <taxon>Streptosporangiaceae</taxon>
        <taxon>Herbidospora</taxon>
    </lineage>
</organism>
<sequence length="278" mass="29591">MRRLIATAAAFVMVTALTTGAAQAKAADPVAALAAQLTSARGVHFNSVSKLTPSLGFKSRTYGDLQFGRSRVTASNTIATSSADGELPKEFTDLFGEFPDASSQTISLKGATYMSGGLVDFFDMPPGKSWLRLKGKGNASGLGSTAVNVLSPQELRTLLKTTTSKKPGGVVDGVATTVYAGKIKLDLGLPDYPLLWTTNWKLYIGTKDGLIRRITTRDELESPSAKNTQKVVLASDTHLTNWGKKVWIDAPAEKYVLDLEDADFSFAPKVLGGINLGD</sequence>
<dbReference type="Proteomes" id="UP000479526">
    <property type="component" value="Unassembled WGS sequence"/>
</dbReference>